<dbReference type="Pfam" id="PF14535">
    <property type="entry name" value="AMP-binding_C_2"/>
    <property type="match status" value="1"/>
</dbReference>
<dbReference type="EMBL" id="JAFLCK010000001">
    <property type="protein sequence ID" value="MBN8658935.1"/>
    <property type="molecule type" value="Genomic_DNA"/>
</dbReference>
<dbReference type="PIRSF" id="PIRSF006444">
    <property type="entry name" value="PaaK"/>
    <property type="match status" value="1"/>
</dbReference>
<reference evidence="12" key="1">
    <citation type="submission" date="2021-02" db="EMBL/GenBank/DDBJ databases">
        <title>Genome-Resolved Metagenomics of a Microbial Community Performing Photosynthetic Biological Nutrient Removal.</title>
        <authorList>
            <person name="Mcdaniel E.A."/>
        </authorList>
    </citation>
    <scope>NUCLEOTIDE SEQUENCE</scope>
    <source>
        <strain evidence="12">UWPOB_OBS1</strain>
    </source>
</reference>
<dbReference type="SUPFAM" id="SSF56801">
    <property type="entry name" value="Acetyl-CoA synthetase-like"/>
    <property type="match status" value="1"/>
</dbReference>
<protein>
    <recommendedName>
        <fullName evidence="7 9">Phenylacetate-coenzyme A ligase</fullName>
        <ecNumber evidence="6 9">6.2.1.30</ecNumber>
    </recommendedName>
    <alternativeName>
        <fullName evidence="8 9">Phenylacetyl-CoA ligase</fullName>
    </alternativeName>
</protein>
<dbReference type="UniPathway" id="UPA00930"/>
<feature type="domain" description="AMP-dependent synthetase/ligase" evidence="10">
    <location>
        <begin position="91"/>
        <end position="286"/>
    </location>
</feature>
<evidence type="ECO:0000256" key="8">
    <source>
        <dbReference type="ARBA" id="ARBA00075111"/>
    </source>
</evidence>
<evidence type="ECO:0000256" key="9">
    <source>
        <dbReference type="PIRNR" id="PIRNR006444"/>
    </source>
</evidence>
<dbReference type="CDD" id="cd05913">
    <property type="entry name" value="PaaK"/>
    <property type="match status" value="1"/>
</dbReference>
<dbReference type="InterPro" id="IPR011880">
    <property type="entry name" value="PA_CoA_ligase"/>
</dbReference>
<dbReference type="InterPro" id="IPR000873">
    <property type="entry name" value="AMP-dep_synth/lig_dom"/>
</dbReference>
<proteinExistence type="inferred from homology"/>
<comment type="pathway">
    <text evidence="4 9">Aromatic compound metabolism; phenylacetate degradation.</text>
</comment>
<dbReference type="PANTHER" id="PTHR43439:SF1">
    <property type="entry name" value="PHENYLACETATE-COENZYME A LIGASE"/>
    <property type="match status" value="1"/>
</dbReference>
<evidence type="ECO:0000256" key="3">
    <source>
        <dbReference type="ARBA" id="ARBA00022741"/>
    </source>
</evidence>
<evidence type="ECO:0000259" key="10">
    <source>
        <dbReference type="Pfam" id="PF00501"/>
    </source>
</evidence>
<evidence type="ECO:0000256" key="4">
    <source>
        <dbReference type="ARBA" id="ARBA00060591"/>
    </source>
</evidence>
<organism evidence="12 13">
    <name type="scientific">Candidatus Obscuribacter phosphatis</name>
    <dbReference type="NCBI Taxonomy" id="1906157"/>
    <lineage>
        <taxon>Bacteria</taxon>
        <taxon>Bacillati</taxon>
        <taxon>Candidatus Melainabacteria</taxon>
        <taxon>Candidatus Obscuribacterales</taxon>
        <taxon>Candidatus Obscuribacteraceae</taxon>
        <taxon>Candidatus Obscuribacter</taxon>
    </lineage>
</organism>
<keyword evidence="3 9" id="KW-0547">Nucleotide-binding</keyword>
<comment type="caution">
    <text evidence="12">The sequence shown here is derived from an EMBL/GenBank/DDBJ whole genome shotgun (WGS) entry which is preliminary data.</text>
</comment>
<evidence type="ECO:0000256" key="7">
    <source>
        <dbReference type="ARBA" id="ARBA00068695"/>
    </source>
</evidence>
<dbReference type="PANTHER" id="PTHR43439">
    <property type="entry name" value="PHENYLACETATE-COENZYME A LIGASE"/>
    <property type="match status" value="1"/>
</dbReference>
<dbReference type="InterPro" id="IPR045851">
    <property type="entry name" value="AMP-bd_C_sf"/>
</dbReference>
<name>A0A8J7PFD3_9BACT</name>
<comment type="subunit">
    <text evidence="1">Monomer.</text>
</comment>
<comment type="catalytic activity">
    <reaction evidence="9">
        <text>2-phenylacetate + ATP + CoA = phenylacetyl-CoA + AMP + diphosphate</text>
        <dbReference type="Rhea" id="RHEA:20956"/>
        <dbReference type="ChEBI" id="CHEBI:18401"/>
        <dbReference type="ChEBI" id="CHEBI:30616"/>
        <dbReference type="ChEBI" id="CHEBI:33019"/>
        <dbReference type="ChEBI" id="CHEBI:57287"/>
        <dbReference type="ChEBI" id="CHEBI:57390"/>
        <dbReference type="ChEBI" id="CHEBI:456215"/>
        <dbReference type="EC" id="6.2.1.30"/>
    </reaction>
</comment>
<gene>
    <name evidence="12" type="ORF">J0M35_01120</name>
</gene>
<evidence type="ECO:0000256" key="1">
    <source>
        <dbReference type="ARBA" id="ARBA00011245"/>
    </source>
</evidence>
<dbReference type="GO" id="GO:0047475">
    <property type="term" value="F:phenylacetate-CoA ligase activity"/>
    <property type="evidence" value="ECO:0007669"/>
    <property type="project" value="UniProtKB-EC"/>
</dbReference>
<accession>A0A8J7PFD3</accession>
<comment type="function">
    <text evidence="9">Catalyzes the activation of phenylacetic acid (PA) to phenylacetyl-CoA (PA-CoA).</text>
</comment>
<evidence type="ECO:0000313" key="13">
    <source>
        <dbReference type="Proteomes" id="UP000664277"/>
    </source>
</evidence>
<comment type="similarity">
    <text evidence="5 9">Belongs to the phenylacetyl-CoA ligase family.</text>
</comment>
<evidence type="ECO:0000259" key="11">
    <source>
        <dbReference type="Pfam" id="PF14535"/>
    </source>
</evidence>
<evidence type="ECO:0000313" key="12">
    <source>
        <dbReference type="EMBL" id="MBN8658935.1"/>
    </source>
</evidence>
<evidence type="ECO:0000256" key="6">
    <source>
        <dbReference type="ARBA" id="ARBA00066629"/>
    </source>
</evidence>
<sequence>MWDRERETIERPDLLLLQVERLKTVLKRVFNNPVMQERYLAAGIKESDIEKISSVKDLARFPFMKKTDLRENYPFGLFAVPLNEVNRLHCSSGTKGKPTVVGYTKNDIDVWAQACARSLACAGGRPGDVIHNSYGYGLFTGGLGMHYGAERLGATVVPASGGRTQQQIMLLQDFGAKIILATPSYMLNMAYTMQEMGIARDTINLEIGIFGAEPWTEEMRAQLEALLKIQALDIYGLSEVMGPGVSMECLEGKNGLHIWEDLFIPEIIDPDSGEVLADGEEGELVFTTLTKEAIPVVRYRTGDISRLSTEPCVCGRTFRRMSRVKARLDDMLIIRGVNLYPSEIEKCLLSMEELAPHYQLVVDRHKALDTLEVQVEVTEAMIKRWGRFEDGTVELSALCQGIQNLMKDSLGLTAEVKLLEPRSIPRSEGKAVRVIDKRKHQGDKNG</sequence>
<dbReference type="InterPro" id="IPR028154">
    <property type="entry name" value="AMP-dep_Lig_C"/>
</dbReference>
<dbReference type="AlphaFoldDB" id="A0A8J7PFD3"/>
<dbReference type="GO" id="GO:0000166">
    <property type="term" value="F:nucleotide binding"/>
    <property type="evidence" value="ECO:0007669"/>
    <property type="project" value="UniProtKB-KW"/>
</dbReference>
<dbReference type="EC" id="6.2.1.30" evidence="6 9"/>
<dbReference type="Gene3D" id="3.40.50.12780">
    <property type="entry name" value="N-terminal domain of ligase-like"/>
    <property type="match status" value="1"/>
</dbReference>
<evidence type="ECO:0000256" key="2">
    <source>
        <dbReference type="ARBA" id="ARBA00022598"/>
    </source>
</evidence>
<dbReference type="Proteomes" id="UP000664277">
    <property type="component" value="Unassembled WGS sequence"/>
</dbReference>
<dbReference type="Pfam" id="PF00501">
    <property type="entry name" value="AMP-binding"/>
    <property type="match status" value="1"/>
</dbReference>
<dbReference type="InterPro" id="IPR042099">
    <property type="entry name" value="ANL_N_sf"/>
</dbReference>
<dbReference type="InterPro" id="IPR051414">
    <property type="entry name" value="Adenylate-forming_Reductase"/>
</dbReference>
<dbReference type="Gene3D" id="3.30.300.30">
    <property type="match status" value="1"/>
</dbReference>
<dbReference type="GO" id="GO:0010124">
    <property type="term" value="P:phenylacetate catabolic process"/>
    <property type="evidence" value="ECO:0007669"/>
    <property type="project" value="UniProtKB-UniRule"/>
</dbReference>
<feature type="domain" description="AMP-dependent ligase C-terminal" evidence="11">
    <location>
        <begin position="336"/>
        <end position="438"/>
    </location>
</feature>
<keyword evidence="2 9" id="KW-0436">Ligase</keyword>
<evidence type="ECO:0000256" key="5">
    <source>
        <dbReference type="ARBA" id="ARBA00061566"/>
    </source>
</evidence>
<dbReference type="FunFam" id="3.40.50.12780:FF:000016">
    <property type="entry name" value="Phenylacetate-coenzyme A ligase"/>
    <property type="match status" value="1"/>
</dbReference>